<organism evidence="3 4">
    <name type="scientific">Emiliania huxleyi (strain CCMP1516)</name>
    <dbReference type="NCBI Taxonomy" id="280463"/>
    <lineage>
        <taxon>Eukaryota</taxon>
        <taxon>Haptista</taxon>
        <taxon>Haptophyta</taxon>
        <taxon>Prymnesiophyceae</taxon>
        <taxon>Isochrysidales</taxon>
        <taxon>Noelaerhabdaceae</taxon>
        <taxon>Emiliania</taxon>
    </lineage>
</organism>
<dbReference type="SUPFAM" id="SSF50729">
    <property type="entry name" value="PH domain-like"/>
    <property type="match status" value="1"/>
</dbReference>
<evidence type="ECO:0000259" key="2">
    <source>
        <dbReference type="PROSITE" id="PS50003"/>
    </source>
</evidence>
<dbReference type="RefSeq" id="XP_005787195.1">
    <property type="nucleotide sequence ID" value="XM_005787138.1"/>
</dbReference>
<dbReference type="SMART" id="SM00233">
    <property type="entry name" value="PH"/>
    <property type="match status" value="1"/>
</dbReference>
<dbReference type="KEGG" id="ehx:EMIHUDRAFT_441178"/>
<feature type="region of interest" description="Disordered" evidence="1">
    <location>
        <begin position="136"/>
        <end position="155"/>
    </location>
</feature>
<dbReference type="CDD" id="cd00821">
    <property type="entry name" value="PH"/>
    <property type="match status" value="1"/>
</dbReference>
<dbReference type="AlphaFoldDB" id="A0A0D3KG81"/>
<evidence type="ECO:0000256" key="1">
    <source>
        <dbReference type="SAM" id="MobiDB-lite"/>
    </source>
</evidence>
<feature type="domain" description="PH" evidence="2">
    <location>
        <begin position="1"/>
        <end position="101"/>
    </location>
</feature>
<reference evidence="3" key="2">
    <citation type="submission" date="2024-10" db="UniProtKB">
        <authorList>
            <consortium name="EnsemblProtists"/>
        </authorList>
    </citation>
    <scope>IDENTIFICATION</scope>
</reference>
<feature type="region of interest" description="Disordered" evidence="1">
    <location>
        <begin position="100"/>
        <end position="121"/>
    </location>
</feature>
<dbReference type="InterPro" id="IPR011993">
    <property type="entry name" value="PH-like_dom_sf"/>
</dbReference>
<dbReference type="Pfam" id="PF00169">
    <property type="entry name" value="PH"/>
    <property type="match status" value="1"/>
</dbReference>
<dbReference type="Gene3D" id="2.30.29.30">
    <property type="entry name" value="Pleckstrin-homology domain (PH domain)/Phosphotyrosine-binding domain (PTB)"/>
    <property type="match status" value="1"/>
</dbReference>
<dbReference type="HOGENOM" id="CLU_884078_0_0_1"/>
<name>A0A0D3KG81_EMIH1</name>
<reference evidence="4" key="1">
    <citation type="journal article" date="2013" name="Nature">
        <title>Pan genome of the phytoplankton Emiliania underpins its global distribution.</title>
        <authorList>
            <person name="Read B.A."/>
            <person name="Kegel J."/>
            <person name="Klute M.J."/>
            <person name="Kuo A."/>
            <person name="Lefebvre S.C."/>
            <person name="Maumus F."/>
            <person name="Mayer C."/>
            <person name="Miller J."/>
            <person name="Monier A."/>
            <person name="Salamov A."/>
            <person name="Young J."/>
            <person name="Aguilar M."/>
            <person name="Claverie J.M."/>
            <person name="Frickenhaus S."/>
            <person name="Gonzalez K."/>
            <person name="Herman E.K."/>
            <person name="Lin Y.C."/>
            <person name="Napier J."/>
            <person name="Ogata H."/>
            <person name="Sarno A.F."/>
            <person name="Shmutz J."/>
            <person name="Schroeder D."/>
            <person name="de Vargas C."/>
            <person name="Verret F."/>
            <person name="von Dassow P."/>
            <person name="Valentin K."/>
            <person name="Van de Peer Y."/>
            <person name="Wheeler G."/>
            <person name="Dacks J.B."/>
            <person name="Delwiche C.F."/>
            <person name="Dyhrman S.T."/>
            <person name="Glockner G."/>
            <person name="John U."/>
            <person name="Richards T."/>
            <person name="Worden A.Z."/>
            <person name="Zhang X."/>
            <person name="Grigoriev I.V."/>
            <person name="Allen A.E."/>
            <person name="Bidle K."/>
            <person name="Borodovsky M."/>
            <person name="Bowler C."/>
            <person name="Brownlee C."/>
            <person name="Cock J.M."/>
            <person name="Elias M."/>
            <person name="Gladyshev V.N."/>
            <person name="Groth M."/>
            <person name="Guda C."/>
            <person name="Hadaegh A."/>
            <person name="Iglesias-Rodriguez M.D."/>
            <person name="Jenkins J."/>
            <person name="Jones B.M."/>
            <person name="Lawson T."/>
            <person name="Leese F."/>
            <person name="Lindquist E."/>
            <person name="Lobanov A."/>
            <person name="Lomsadze A."/>
            <person name="Malik S.B."/>
            <person name="Marsh M.E."/>
            <person name="Mackinder L."/>
            <person name="Mock T."/>
            <person name="Mueller-Roeber B."/>
            <person name="Pagarete A."/>
            <person name="Parker M."/>
            <person name="Probert I."/>
            <person name="Quesneville H."/>
            <person name="Raines C."/>
            <person name="Rensing S.A."/>
            <person name="Riano-Pachon D.M."/>
            <person name="Richier S."/>
            <person name="Rokitta S."/>
            <person name="Shiraiwa Y."/>
            <person name="Soanes D.M."/>
            <person name="van der Giezen M."/>
            <person name="Wahlund T.M."/>
            <person name="Williams B."/>
            <person name="Wilson W."/>
            <person name="Wolfe G."/>
            <person name="Wurch L.L."/>
        </authorList>
    </citation>
    <scope>NUCLEOTIDE SEQUENCE</scope>
</reference>
<dbReference type="PaxDb" id="2903-EOD34766"/>
<protein>
    <recommendedName>
        <fullName evidence="2">PH domain-containing protein</fullName>
    </recommendedName>
</protein>
<dbReference type="GeneID" id="17280037"/>
<accession>A0A0D3KG81</accession>
<sequence>MQGHLEKVHAKSHAFTPSSAKRYFFLTPQPSATLLYFRSEADCRVGKVRGFVNIGADCRVETDVSGSRSFVVHTPERQLRLIAESPSEAQRWVTAISAVARGSGPPAPPLQRQRPGRRGTWRQMEEAAAEEVVRRAATARTAELPPPPPSPRPRHPVRAALRLLERIRRAGFRSLAGLIAALRAALCVHAPRAEPLAGTHSALRPAAEDASSVPAQPRAPTCVVCLDAAPTHALASLAATVACARGAPGSSMRARSAASRARARFVSLSSDVSANTSGTLVLIECFGAWSGDSGLLGLRSSRRDQHEFQSSRLSS</sequence>
<keyword evidence="4" id="KW-1185">Reference proteome</keyword>
<evidence type="ECO:0000313" key="4">
    <source>
        <dbReference type="Proteomes" id="UP000013827"/>
    </source>
</evidence>
<dbReference type="PROSITE" id="PS50003">
    <property type="entry name" value="PH_DOMAIN"/>
    <property type="match status" value="1"/>
</dbReference>
<proteinExistence type="predicted"/>
<dbReference type="InterPro" id="IPR001849">
    <property type="entry name" value="PH_domain"/>
</dbReference>
<evidence type="ECO:0000313" key="3">
    <source>
        <dbReference type="EnsemblProtists" id="EOD34766"/>
    </source>
</evidence>
<dbReference type="EnsemblProtists" id="EOD34766">
    <property type="protein sequence ID" value="EOD34766"/>
    <property type="gene ID" value="EMIHUDRAFT_441178"/>
</dbReference>
<dbReference type="Proteomes" id="UP000013827">
    <property type="component" value="Unassembled WGS sequence"/>
</dbReference>